<evidence type="ECO:0000313" key="7">
    <source>
        <dbReference type="EMBL" id="ADE19845.1"/>
    </source>
</evidence>
<keyword evidence="4 5" id="KW-0472">Membrane</keyword>
<gene>
    <name evidence="7" type="ordered locus">MCRO_0232</name>
</gene>
<evidence type="ECO:0000313" key="8">
    <source>
        <dbReference type="Proteomes" id="UP000001845"/>
    </source>
</evidence>
<dbReference type="eggNOG" id="ENOG5030N19">
    <property type="taxonomic scope" value="Bacteria"/>
</dbReference>
<accession>D5E542</accession>
<evidence type="ECO:0000256" key="1">
    <source>
        <dbReference type="ARBA" id="ARBA00004141"/>
    </source>
</evidence>
<evidence type="ECO:0000259" key="6">
    <source>
        <dbReference type="Pfam" id="PF06271"/>
    </source>
</evidence>
<protein>
    <recommendedName>
        <fullName evidence="6">RDD domain-containing protein</fullName>
    </recommendedName>
</protein>
<keyword evidence="8" id="KW-1185">Reference proteome</keyword>
<evidence type="ECO:0000256" key="4">
    <source>
        <dbReference type="ARBA" id="ARBA00023136"/>
    </source>
</evidence>
<dbReference type="GO" id="GO:0016020">
    <property type="term" value="C:membrane"/>
    <property type="evidence" value="ECO:0007669"/>
    <property type="project" value="UniProtKB-SubCell"/>
</dbReference>
<dbReference type="EMBL" id="CP001991">
    <property type="protein sequence ID" value="ADE19845.1"/>
    <property type="molecule type" value="Genomic_DNA"/>
</dbReference>
<comment type="subcellular location">
    <subcellularLocation>
        <location evidence="1">Membrane</location>
        <topology evidence="1">Multi-pass membrane protein</topology>
    </subcellularLocation>
</comment>
<dbReference type="RefSeq" id="WP_013054621.1">
    <property type="nucleotide sequence ID" value="NC_014014.1"/>
</dbReference>
<reference evidence="7 8" key="3">
    <citation type="journal article" date="2011" name="J. Bacteriol.">
        <title>Genome sequences of Mycoplasma alligatoris A21JP2T and Mycoplasma crocodyli MP145T.</title>
        <authorList>
            <person name="Brown D.R."/>
            <person name="Farmerie W.G."/>
            <person name="May M."/>
            <person name="Benders G.A."/>
            <person name="Durkin A.S."/>
            <person name="Hlavinka K."/>
            <person name="Hostetler J."/>
            <person name="Jackson J."/>
            <person name="Johnson J."/>
            <person name="Miller R.H."/>
            <person name="Paralanov V."/>
            <person name="Radune D."/>
            <person name="Szczypinski B."/>
            <person name="Glass J.I."/>
        </authorList>
    </citation>
    <scope>NUCLEOTIDE SEQUENCE [LARGE SCALE GENOMIC DNA]</scope>
    <source>
        <strain evidence="8">ATCC 51981 / MP145</strain>
    </source>
</reference>
<keyword evidence="3 5" id="KW-1133">Transmembrane helix</keyword>
<keyword evidence="2 5" id="KW-0812">Transmembrane</keyword>
<dbReference type="KEGG" id="mcd:MCRO_0232"/>
<organism evidence="7 8">
    <name type="scientific">Mycoplasma crocodyli (strain ATCC 51981 / MP145)</name>
    <dbReference type="NCBI Taxonomy" id="512564"/>
    <lineage>
        <taxon>Bacteria</taxon>
        <taxon>Bacillati</taxon>
        <taxon>Mycoplasmatota</taxon>
        <taxon>Mollicutes</taxon>
        <taxon>Mycoplasmataceae</taxon>
        <taxon>Mycoplasma</taxon>
    </lineage>
</organism>
<feature type="transmembrane region" description="Helical" evidence="5">
    <location>
        <begin position="12"/>
        <end position="36"/>
    </location>
</feature>
<feature type="transmembrane region" description="Helical" evidence="5">
    <location>
        <begin position="99"/>
        <end position="118"/>
    </location>
</feature>
<reference evidence="8" key="1">
    <citation type="submission" date="2010-03" db="EMBL/GenBank/DDBJ databases">
        <title>The complete genome of Mycoplasma crocodyli MP145.</title>
        <authorList>
            <person name="Glass J.I."/>
            <person name="Durkin A.S."/>
            <person name="Hostetler J."/>
            <person name="Jackson J."/>
            <person name="Johnson J."/>
            <person name="May M.A."/>
            <person name="Paralanov V."/>
            <person name="Radune D."/>
            <person name="Szczypinski B."/>
            <person name="Brown D.R."/>
        </authorList>
    </citation>
    <scope>NUCLEOTIDE SEQUENCE [LARGE SCALE GENOMIC DNA]</scope>
    <source>
        <strain evidence="8">ATCC 51981 / MP145</strain>
    </source>
</reference>
<dbReference type="Pfam" id="PF06271">
    <property type="entry name" value="RDD"/>
    <property type="match status" value="1"/>
</dbReference>
<dbReference type="HOGENOM" id="CLU_1260273_0_0_14"/>
<reference key="2">
    <citation type="submission" date="2010-03" db="EMBL/GenBank/DDBJ databases">
        <authorList>
            <person name="Ma Z."/>
            <person name="Wang X."/>
            <person name="Liu H."/>
        </authorList>
    </citation>
    <scope>NUCLEOTIDE SEQUENCE</scope>
    <source>
        <strain>MP145</strain>
    </source>
</reference>
<evidence type="ECO:0000256" key="2">
    <source>
        <dbReference type="ARBA" id="ARBA00022692"/>
    </source>
</evidence>
<dbReference type="InterPro" id="IPR010432">
    <property type="entry name" value="RDD"/>
</dbReference>
<feature type="transmembrane region" description="Helical" evidence="5">
    <location>
        <begin position="42"/>
        <end position="62"/>
    </location>
</feature>
<proteinExistence type="predicted"/>
<name>D5E542_MYCCM</name>
<dbReference type="OrthoDB" id="398817at2"/>
<dbReference type="AlphaFoldDB" id="D5E542"/>
<feature type="transmembrane region" description="Helical" evidence="5">
    <location>
        <begin position="138"/>
        <end position="163"/>
    </location>
</feature>
<sequence length="219" mass="26041">MLRYKNSSFWYRLLANMIDFIIVISLIIMFYVFTLYKKDFNQVAFIAFCILSSFLLMTYYVVMPILMFSSTIGQHICKIKMITNEKDEMLNRDILKRNIFGAFYWTLILIIMGSYFSAHPLKEIIKQAEKDRKWIDNLMIALVSTLSANWFTINFANYLFILFSKKRLALLDRFSNSRVVYKKQIYIEEIKNFILVPSKVQKRNIVFIKSNNNESENKG</sequence>
<dbReference type="Proteomes" id="UP000001845">
    <property type="component" value="Chromosome"/>
</dbReference>
<evidence type="ECO:0000256" key="5">
    <source>
        <dbReference type="SAM" id="Phobius"/>
    </source>
</evidence>
<dbReference type="STRING" id="512564.MCRO_0232"/>
<evidence type="ECO:0000256" key="3">
    <source>
        <dbReference type="ARBA" id="ARBA00022989"/>
    </source>
</evidence>
<feature type="domain" description="RDD" evidence="6">
    <location>
        <begin position="8"/>
        <end position="176"/>
    </location>
</feature>